<dbReference type="EMBL" id="JAGSPK010000001">
    <property type="protein sequence ID" value="MBR7791121.1"/>
    <property type="molecule type" value="Genomic_DNA"/>
</dbReference>
<dbReference type="Proteomes" id="UP000682982">
    <property type="component" value="Unassembled WGS sequence"/>
</dbReference>
<sequence>MAVATTDSMESGEVQYVVIEKSRKLACGIFLLWLLKNSQPLLHIEEALIMRATSPLI</sequence>
<protein>
    <submittedName>
        <fullName evidence="1">Uncharacterized protein</fullName>
    </submittedName>
</protein>
<accession>A0ABS5GXD6</accession>
<organism evidence="1 2">
    <name type="scientific">Undibacterium rivi</name>
    <dbReference type="NCBI Taxonomy" id="2828729"/>
    <lineage>
        <taxon>Bacteria</taxon>
        <taxon>Pseudomonadati</taxon>
        <taxon>Pseudomonadota</taxon>
        <taxon>Betaproteobacteria</taxon>
        <taxon>Burkholderiales</taxon>
        <taxon>Oxalobacteraceae</taxon>
        <taxon>Undibacterium</taxon>
    </lineage>
</organism>
<keyword evidence="2" id="KW-1185">Reference proteome</keyword>
<dbReference type="RefSeq" id="WP_212677348.1">
    <property type="nucleotide sequence ID" value="NZ_JAGSPK010000001.1"/>
</dbReference>
<gene>
    <name evidence="1" type="ORF">KDM87_00815</name>
</gene>
<proteinExistence type="predicted"/>
<name>A0ABS5GXD6_9BURK</name>
<reference evidence="1 2" key="1">
    <citation type="submission" date="2021-04" db="EMBL/GenBank/DDBJ databases">
        <title>novel species isolated from subtropical streams in China.</title>
        <authorList>
            <person name="Lu H."/>
        </authorList>
    </citation>
    <scope>NUCLEOTIDE SEQUENCE [LARGE SCALE GENOMIC DNA]</scope>
    <source>
        <strain evidence="1 2">FT147W</strain>
    </source>
</reference>
<evidence type="ECO:0000313" key="1">
    <source>
        <dbReference type="EMBL" id="MBR7791121.1"/>
    </source>
</evidence>
<evidence type="ECO:0000313" key="2">
    <source>
        <dbReference type="Proteomes" id="UP000682982"/>
    </source>
</evidence>
<comment type="caution">
    <text evidence="1">The sequence shown here is derived from an EMBL/GenBank/DDBJ whole genome shotgun (WGS) entry which is preliminary data.</text>
</comment>